<dbReference type="Pfam" id="PF00777">
    <property type="entry name" value="Glyco_transf_29"/>
    <property type="match status" value="1"/>
</dbReference>
<evidence type="ECO:0000256" key="3">
    <source>
        <dbReference type="ARBA" id="ARBA00022676"/>
    </source>
</evidence>
<evidence type="ECO:0000256" key="12">
    <source>
        <dbReference type="ARBA" id="ARBA00023157"/>
    </source>
</evidence>
<comment type="subcellular location">
    <subcellularLocation>
        <location evidence="1">Golgi apparatus membrane</location>
        <topology evidence="1">Single-pass type II membrane protein</topology>
    </subcellularLocation>
</comment>
<evidence type="ECO:0000256" key="6">
    <source>
        <dbReference type="ARBA" id="ARBA00022968"/>
    </source>
</evidence>
<evidence type="ECO:0000313" key="17">
    <source>
        <dbReference type="Proteomes" id="UP001369086"/>
    </source>
</evidence>
<keyword evidence="5 15" id="KW-0812">Transmembrane</keyword>
<name>A0ABR0Z8G5_HUSHU</name>
<evidence type="ECO:0000256" key="2">
    <source>
        <dbReference type="ARBA" id="ARBA00006003"/>
    </source>
</evidence>
<keyword evidence="12" id="KW-1015">Disulfide bond</keyword>
<evidence type="ECO:0000313" key="16">
    <source>
        <dbReference type="EMBL" id="KAK6481018.1"/>
    </source>
</evidence>
<dbReference type="PANTHER" id="PTHR45906:SF4">
    <property type="entry name" value="ALPHA-N-ACETYL-NEURAMINYL-2,3-BETA-GALACTOSYL-1,3-N-ACETYL-GALACTOSAMINIDE ALPHA-2,6-SIALYLTRANSFERASE"/>
    <property type="match status" value="1"/>
</dbReference>
<dbReference type="InterPro" id="IPR001675">
    <property type="entry name" value="Glyco_trans_29"/>
</dbReference>
<keyword evidence="6" id="KW-0735">Signal-anchor</keyword>
<keyword evidence="13" id="KW-0325">Glycoprotein</keyword>
<comment type="caution">
    <text evidence="16">The sequence shown here is derived from an EMBL/GenBank/DDBJ whole genome shotgun (WGS) entry which is preliminary data.</text>
</comment>
<feature type="transmembrane region" description="Helical" evidence="15">
    <location>
        <begin position="6"/>
        <end position="26"/>
    </location>
</feature>
<keyword evidence="11 15" id="KW-0472">Membrane</keyword>
<evidence type="ECO:0000256" key="11">
    <source>
        <dbReference type="ARBA" id="ARBA00023136"/>
    </source>
</evidence>
<dbReference type="EMBL" id="JAHFZB010000015">
    <property type="protein sequence ID" value="KAK6481018.1"/>
    <property type="molecule type" value="Genomic_DNA"/>
</dbReference>
<gene>
    <name evidence="16" type="ORF">HHUSO_G17152</name>
</gene>
<dbReference type="Proteomes" id="UP001369086">
    <property type="component" value="Unassembled WGS sequence"/>
</dbReference>
<evidence type="ECO:0000256" key="9">
    <source>
        <dbReference type="ARBA" id="ARBA00023034"/>
    </source>
</evidence>
<comment type="similarity">
    <text evidence="2">Belongs to the glycosyltransferase 29 family.</text>
</comment>
<organism evidence="16 17">
    <name type="scientific">Huso huso</name>
    <name type="common">Beluga</name>
    <name type="synonym">Acipenser huso</name>
    <dbReference type="NCBI Taxonomy" id="61971"/>
    <lineage>
        <taxon>Eukaryota</taxon>
        <taxon>Metazoa</taxon>
        <taxon>Chordata</taxon>
        <taxon>Craniata</taxon>
        <taxon>Vertebrata</taxon>
        <taxon>Euteleostomi</taxon>
        <taxon>Actinopterygii</taxon>
        <taxon>Chondrostei</taxon>
        <taxon>Acipenseriformes</taxon>
        <taxon>Acipenseridae</taxon>
        <taxon>Huso</taxon>
    </lineage>
</organism>
<dbReference type="PANTHER" id="PTHR45906">
    <property type="entry name" value="ALPHA-N-ACETYL-NEURAMINYL-2,3-BETA-GALACTOSYL-1, 3-N-ACETYL-GALACTOSAMINIDE ALPHA-2,6-SIALYLTRANSFERASE-LIKE"/>
    <property type="match status" value="1"/>
</dbReference>
<keyword evidence="17" id="KW-1185">Reference proteome</keyword>
<sequence>MRTLKLLWIALGIVTTLAVFFSYKAVKPHSESGLQGYVCLSTGQPLDFHCKQCALVSNSGQMLGARKGKEIDQSDCVVRMNNAPTLGYEDDVGSKTSLRVISHTSVPLLLRNETRFFRQEADTVYVVWGPERNMRQDGKGRVYNALVKVTEKYPDAHIYMLTREKMLECDGIFQNETGKDRIKSGSFLSTGFFTMILALGMCDSIQVYGMINDNYCSRANHNTVPYHYYENGRLDECQMYRAHEKAARGGAPLHHRESHLCKVGHTQKPDLLEPLLGREQHCLRALTISL</sequence>
<protein>
    <submittedName>
        <fullName evidence="16">Alpha-N-acetylgalactosaminide alpha-2,6-sialyltransferase 3-like isoform X1</fullName>
    </submittedName>
</protein>
<keyword evidence="4" id="KW-0808">Transferase</keyword>
<comment type="catalytic activity">
    <reaction evidence="14">
        <text>a ganglioside GM1b (d18:1(4E)) + CMP-N-acetyl-beta-neuraminate = a ganglioside GD1alpha (d18:1(4E)) + CMP + H(+)</text>
        <dbReference type="Rhea" id="RHEA:41968"/>
        <dbReference type="ChEBI" id="CHEBI:15378"/>
        <dbReference type="ChEBI" id="CHEBI:57812"/>
        <dbReference type="ChEBI" id="CHEBI:60377"/>
        <dbReference type="ChEBI" id="CHEBI:78568"/>
        <dbReference type="ChEBI" id="CHEBI:78569"/>
    </reaction>
    <physiologicalReaction direction="left-to-right" evidence="14">
        <dbReference type="Rhea" id="RHEA:41969"/>
    </physiologicalReaction>
</comment>
<evidence type="ECO:0000256" key="15">
    <source>
        <dbReference type="SAM" id="Phobius"/>
    </source>
</evidence>
<keyword evidence="10" id="KW-0443">Lipid metabolism</keyword>
<evidence type="ECO:0000256" key="14">
    <source>
        <dbReference type="ARBA" id="ARBA00043744"/>
    </source>
</evidence>
<evidence type="ECO:0000256" key="7">
    <source>
        <dbReference type="ARBA" id="ARBA00022981"/>
    </source>
</evidence>
<evidence type="ECO:0000256" key="10">
    <source>
        <dbReference type="ARBA" id="ARBA00023098"/>
    </source>
</evidence>
<reference evidence="16 17" key="1">
    <citation type="submission" date="2021-05" db="EMBL/GenBank/DDBJ databases">
        <authorList>
            <person name="Zahm M."/>
            <person name="Klopp C."/>
            <person name="Cabau C."/>
            <person name="Kuhl H."/>
            <person name="Suciu R."/>
            <person name="Ciorpac M."/>
            <person name="Holostenco D."/>
            <person name="Gessner J."/>
            <person name="Wuertz S."/>
            <person name="Hohne C."/>
            <person name="Stock M."/>
            <person name="Gislard M."/>
            <person name="Lluch J."/>
            <person name="Milhes M."/>
            <person name="Lampietro C."/>
            <person name="Lopez Roques C."/>
            <person name="Donnadieu C."/>
            <person name="Du K."/>
            <person name="Schartl M."/>
            <person name="Guiguen Y."/>
        </authorList>
    </citation>
    <scope>NUCLEOTIDE SEQUENCE [LARGE SCALE GENOMIC DNA]</scope>
    <source>
        <strain evidence="16">Hh-F2</strain>
        <tissue evidence="16">Blood</tissue>
    </source>
</reference>
<keyword evidence="7" id="KW-0730">Sialic acid</keyword>
<evidence type="ECO:0000256" key="13">
    <source>
        <dbReference type="ARBA" id="ARBA00023180"/>
    </source>
</evidence>
<keyword evidence="3" id="KW-0328">Glycosyltransferase</keyword>
<evidence type="ECO:0000256" key="4">
    <source>
        <dbReference type="ARBA" id="ARBA00022679"/>
    </source>
</evidence>
<keyword evidence="9" id="KW-0333">Golgi apparatus</keyword>
<evidence type="ECO:0000256" key="8">
    <source>
        <dbReference type="ARBA" id="ARBA00022989"/>
    </source>
</evidence>
<keyword evidence="8 15" id="KW-1133">Transmembrane helix</keyword>
<evidence type="ECO:0000256" key="1">
    <source>
        <dbReference type="ARBA" id="ARBA00004323"/>
    </source>
</evidence>
<dbReference type="InterPro" id="IPR038578">
    <property type="entry name" value="GT29-like_sf"/>
</dbReference>
<proteinExistence type="inferred from homology"/>
<evidence type="ECO:0000256" key="5">
    <source>
        <dbReference type="ARBA" id="ARBA00022692"/>
    </source>
</evidence>
<dbReference type="Gene3D" id="3.90.1480.20">
    <property type="entry name" value="Glycosyl transferase family 29"/>
    <property type="match status" value="1"/>
</dbReference>
<accession>A0ABR0Z8G5</accession>